<proteinExistence type="predicted"/>
<dbReference type="GO" id="GO:0005643">
    <property type="term" value="C:nuclear pore"/>
    <property type="evidence" value="ECO:0007669"/>
    <property type="project" value="TreeGrafter"/>
</dbReference>
<dbReference type="GO" id="GO:0005096">
    <property type="term" value="F:GTPase activator activity"/>
    <property type="evidence" value="ECO:0007669"/>
    <property type="project" value="TreeGrafter"/>
</dbReference>
<name>A0AA85F1X1_9TREM</name>
<dbReference type="GO" id="GO:0005737">
    <property type="term" value="C:cytoplasm"/>
    <property type="evidence" value="ECO:0007669"/>
    <property type="project" value="TreeGrafter"/>
</dbReference>
<organism evidence="2 4">
    <name type="scientific">Schistosoma rodhaini</name>
    <dbReference type="NCBI Taxonomy" id="6188"/>
    <lineage>
        <taxon>Eukaryota</taxon>
        <taxon>Metazoa</taxon>
        <taxon>Spiralia</taxon>
        <taxon>Lophotrochozoa</taxon>
        <taxon>Platyhelminthes</taxon>
        <taxon>Trematoda</taxon>
        <taxon>Digenea</taxon>
        <taxon>Strigeidida</taxon>
        <taxon>Schistosomatoidea</taxon>
        <taxon>Schistosomatidae</taxon>
        <taxon>Schistosoma</taxon>
    </lineage>
</organism>
<dbReference type="SUPFAM" id="SSF50729">
    <property type="entry name" value="PH domain-like"/>
    <property type="match status" value="1"/>
</dbReference>
<evidence type="ECO:0000313" key="2">
    <source>
        <dbReference type="Proteomes" id="UP000050792"/>
    </source>
</evidence>
<dbReference type="InterPro" id="IPR000156">
    <property type="entry name" value="Ran_bind_dom"/>
</dbReference>
<evidence type="ECO:0000259" key="1">
    <source>
        <dbReference type="PROSITE" id="PS50196"/>
    </source>
</evidence>
<dbReference type="InterPro" id="IPR045255">
    <property type="entry name" value="RanBP1-like"/>
</dbReference>
<keyword evidence="2" id="KW-1185">Reference proteome</keyword>
<dbReference type="AlphaFoldDB" id="A0AA85F1X1"/>
<dbReference type="PANTHER" id="PTHR23138:SF94">
    <property type="entry name" value="RAN BINDING PROTEIN 1"/>
    <property type="match status" value="1"/>
</dbReference>
<dbReference type="Pfam" id="PF00638">
    <property type="entry name" value="Ran_BP1"/>
    <property type="match status" value="1"/>
</dbReference>
<dbReference type="WBParaSite" id="SRDH1_32530.6">
    <property type="protein sequence ID" value="SRDH1_32530.6"/>
    <property type="gene ID" value="SRDH1_32530"/>
</dbReference>
<reference evidence="2" key="1">
    <citation type="submission" date="2022-06" db="EMBL/GenBank/DDBJ databases">
        <authorList>
            <person name="Berger JAMES D."/>
            <person name="Berger JAMES D."/>
        </authorList>
    </citation>
    <scope>NUCLEOTIDE SEQUENCE [LARGE SCALE GENOMIC DNA]</scope>
</reference>
<dbReference type="Gene3D" id="2.30.29.30">
    <property type="entry name" value="Pleckstrin-homology domain (PH domain)/Phosphotyrosine-binding domain (PTB)"/>
    <property type="match status" value="1"/>
</dbReference>
<protein>
    <recommendedName>
        <fullName evidence="1">RanBD1 domain-containing protein</fullName>
    </recommendedName>
</protein>
<evidence type="ECO:0000313" key="3">
    <source>
        <dbReference type="WBParaSite" id="SRDH1_32530.4"/>
    </source>
</evidence>
<accession>A0AA85F1X1</accession>
<dbReference type="PROSITE" id="PS50196">
    <property type="entry name" value="RANBD1"/>
    <property type="match status" value="1"/>
</dbReference>
<dbReference type="InterPro" id="IPR011993">
    <property type="entry name" value="PH-like_dom_sf"/>
</dbReference>
<evidence type="ECO:0000313" key="4">
    <source>
        <dbReference type="WBParaSite" id="SRDH1_32530.5"/>
    </source>
</evidence>
<dbReference type="WBParaSite" id="SRDH1_32530.4">
    <property type="protein sequence ID" value="SRDH1_32530.4"/>
    <property type="gene ID" value="SRDH1_32530"/>
</dbReference>
<reference evidence="3 4" key="2">
    <citation type="submission" date="2023-11" db="UniProtKB">
        <authorList>
            <consortium name="WormBaseParasite"/>
        </authorList>
    </citation>
    <scope>IDENTIFICATION</scope>
</reference>
<dbReference type="SMART" id="SM00160">
    <property type="entry name" value="RanBD"/>
    <property type="match status" value="1"/>
</dbReference>
<feature type="domain" description="RanBD1" evidence="1">
    <location>
        <begin position="13"/>
        <end position="91"/>
    </location>
</feature>
<dbReference type="PANTHER" id="PTHR23138">
    <property type="entry name" value="RAN BINDING PROTEIN"/>
    <property type="match status" value="1"/>
</dbReference>
<dbReference type="Proteomes" id="UP000050792">
    <property type="component" value="Unassembled WGS sequence"/>
</dbReference>
<dbReference type="WBParaSite" id="SRDH1_32530.5">
    <property type="protein sequence ID" value="SRDH1_32530.5"/>
    <property type="gene ID" value="SRDH1_32530"/>
</dbReference>
<sequence>MHSVSEHEEPDPYFEPVITLPPLTVCSSEENEECLFKQRAQLFRFDTIDDPPEWKERGVGVLKILRNRTSGCYRLLMRRDRTYKVLIHVTLQQFRSAPTIISLKICTYVPTVAAVELLFGVRQLISQTKW</sequence>